<reference evidence="1 2" key="1">
    <citation type="submission" date="2023-11" db="EMBL/GenBank/DDBJ databases">
        <authorList>
            <person name="Okamura Y."/>
        </authorList>
    </citation>
    <scope>NUCLEOTIDE SEQUENCE [LARGE SCALE GENOMIC DNA]</scope>
</reference>
<name>A0AAV1JQ77_9NEOP</name>
<dbReference type="AlphaFoldDB" id="A0AAV1JQ77"/>
<organism evidence="1 2">
    <name type="scientific">Leptosia nina</name>
    <dbReference type="NCBI Taxonomy" id="320188"/>
    <lineage>
        <taxon>Eukaryota</taxon>
        <taxon>Metazoa</taxon>
        <taxon>Ecdysozoa</taxon>
        <taxon>Arthropoda</taxon>
        <taxon>Hexapoda</taxon>
        <taxon>Insecta</taxon>
        <taxon>Pterygota</taxon>
        <taxon>Neoptera</taxon>
        <taxon>Endopterygota</taxon>
        <taxon>Lepidoptera</taxon>
        <taxon>Glossata</taxon>
        <taxon>Ditrysia</taxon>
        <taxon>Papilionoidea</taxon>
        <taxon>Pieridae</taxon>
        <taxon>Pierinae</taxon>
        <taxon>Leptosia</taxon>
    </lineage>
</organism>
<evidence type="ECO:0000313" key="1">
    <source>
        <dbReference type="EMBL" id="CAK1551030.1"/>
    </source>
</evidence>
<comment type="caution">
    <text evidence="1">The sequence shown here is derived from an EMBL/GenBank/DDBJ whole genome shotgun (WGS) entry which is preliminary data.</text>
</comment>
<evidence type="ECO:0000313" key="2">
    <source>
        <dbReference type="Proteomes" id="UP001497472"/>
    </source>
</evidence>
<dbReference type="Proteomes" id="UP001497472">
    <property type="component" value="Unassembled WGS sequence"/>
</dbReference>
<proteinExistence type="predicted"/>
<sequence>MNMAGSIALYSSEDDVSKYRGAVDFEARRTCIYFYIMAWRCEKINMMRAFELKISRPTTVEEMKKKKDALMACYRAHLNKIKKSIKFRSSAARQTE</sequence>
<protein>
    <submittedName>
        <fullName evidence="1">Uncharacterized protein</fullName>
    </submittedName>
</protein>
<keyword evidence="2" id="KW-1185">Reference proteome</keyword>
<dbReference type="EMBL" id="CAVLEF010000107">
    <property type="protein sequence ID" value="CAK1551030.1"/>
    <property type="molecule type" value="Genomic_DNA"/>
</dbReference>
<accession>A0AAV1JQ77</accession>
<gene>
    <name evidence="1" type="ORF">LNINA_LOCUS10209</name>
</gene>